<feature type="signal peptide" evidence="2">
    <location>
        <begin position="1"/>
        <end position="25"/>
    </location>
</feature>
<dbReference type="EMBL" id="CP018632">
    <property type="protein sequence ID" value="ASJ76704.1"/>
    <property type="molecule type" value="Genomic_DNA"/>
</dbReference>
<keyword evidence="1" id="KW-0472">Membrane</keyword>
<evidence type="ECO:0008006" key="5">
    <source>
        <dbReference type="Google" id="ProtNLM"/>
    </source>
</evidence>
<evidence type="ECO:0000313" key="4">
    <source>
        <dbReference type="Proteomes" id="UP000250079"/>
    </source>
</evidence>
<keyword evidence="2" id="KW-0732">Signal</keyword>
<dbReference type="Proteomes" id="UP000250079">
    <property type="component" value="Chromosome"/>
</dbReference>
<dbReference type="KEGG" id="gai:IMCC3135_33300"/>
<keyword evidence="1" id="KW-0812">Transmembrane</keyword>
<organism evidence="3 4">
    <name type="scientific">Granulosicoccus antarcticus IMCC3135</name>
    <dbReference type="NCBI Taxonomy" id="1192854"/>
    <lineage>
        <taxon>Bacteria</taxon>
        <taxon>Pseudomonadati</taxon>
        <taxon>Pseudomonadota</taxon>
        <taxon>Gammaproteobacteria</taxon>
        <taxon>Chromatiales</taxon>
        <taxon>Granulosicoccaceae</taxon>
        <taxon>Granulosicoccus</taxon>
    </lineage>
</organism>
<accession>A0A2Z2P9Z2</accession>
<sequence>MDKSKRLKATALCTLLVLTSGCATISTLNQPLRERKPLVMSGLRLDLASLRDDPVVTDRFGVPAPSYPLLDLPFSTGLDILLIGYTAPVALYYRYR</sequence>
<reference evidence="3 4" key="1">
    <citation type="submission" date="2016-12" db="EMBL/GenBank/DDBJ databases">
        <authorList>
            <person name="Song W.-J."/>
            <person name="Kurnit D.M."/>
        </authorList>
    </citation>
    <scope>NUCLEOTIDE SEQUENCE [LARGE SCALE GENOMIC DNA]</scope>
    <source>
        <strain evidence="3 4">IMCC3135</strain>
    </source>
</reference>
<evidence type="ECO:0000313" key="3">
    <source>
        <dbReference type="EMBL" id="ASJ76704.1"/>
    </source>
</evidence>
<protein>
    <recommendedName>
        <fullName evidence="5">YceK/YidQ family lipoprotein</fullName>
    </recommendedName>
</protein>
<evidence type="ECO:0000256" key="1">
    <source>
        <dbReference type="SAM" id="Phobius"/>
    </source>
</evidence>
<gene>
    <name evidence="3" type="ORF">IMCC3135_33300</name>
</gene>
<dbReference type="RefSeq" id="WP_088921449.1">
    <property type="nucleotide sequence ID" value="NZ_CP018632.1"/>
</dbReference>
<feature type="chain" id="PRO_5016337446" description="YceK/YidQ family lipoprotein" evidence="2">
    <location>
        <begin position="26"/>
        <end position="96"/>
    </location>
</feature>
<dbReference type="AlphaFoldDB" id="A0A2Z2P9Z2"/>
<proteinExistence type="predicted"/>
<dbReference type="OrthoDB" id="5570472at2"/>
<keyword evidence="4" id="KW-1185">Reference proteome</keyword>
<feature type="transmembrane region" description="Helical" evidence="1">
    <location>
        <begin position="72"/>
        <end position="93"/>
    </location>
</feature>
<evidence type="ECO:0000256" key="2">
    <source>
        <dbReference type="SAM" id="SignalP"/>
    </source>
</evidence>
<keyword evidence="1" id="KW-1133">Transmembrane helix</keyword>
<name>A0A2Z2P9Z2_9GAMM</name>
<dbReference type="PROSITE" id="PS51257">
    <property type="entry name" value="PROKAR_LIPOPROTEIN"/>
    <property type="match status" value="1"/>
</dbReference>